<proteinExistence type="predicted"/>
<gene>
    <name evidence="1" type="ORF">MCHLO_07878</name>
</gene>
<dbReference type="Proteomes" id="UP000815677">
    <property type="component" value="Unassembled WGS sequence"/>
</dbReference>
<reference evidence="1" key="1">
    <citation type="submission" date="2014-09" db="EMBL/GenBank/DDBJ databases">
        <title>Genome sequence of the luminous mushroom Mycena chlorophos for searching fungal bioluminescence genes.</title>
        <authorList>
            <person name="Tanaka Y."/>
            <person name="Kasuga D."/>
            <person name="Oba Y."/>
            <person name="Hase S."/>
            <person name="Sato K."/>
            <person name="Oba Y."/>
            <person name="Sakakibara Y."/>
        </authorList>
    </citation>
    <scope>NUCLEOTIDE SEQUENCE</scope>
</reference>
<sequence>MSLLESNQAYAYPVLTLPPEIVAEIFLHYLPPYPDCPPLRGPGSPTYLLGICRQWREIALHTPRLWRAVSLGAPVTDWNADEAMRWFERSANCRMSLHFDSLLIHALGLPIAALEKHLSRVEFLNWEVSARLSESLVALLRSGPVTSMVDIALSNSWDEPLPVVSLKDAHRLRSVSLWNFDYRIDSLPWDFLTTLALLHVALDECLPVVDAARSLMHLKLLIREVSEEPSSEISEEPSSIPTKIEHPLLETFLLDTYIAELPPTFDALSPFVLPALQRLEMTSNSFGFARDGLDWLEAFIARSQCSLGRLRILHEVDGVYNLVRPELAGECRRVFSGTVVDETSEWDFLLAGDGWTKDVYWVPIETAPRRMAV</sequence>
<keyword evidence="2" id="KW-1185">Reference proteome</keyword>
<evidence type="ECO:0000313" key="1">
    <source>
        <dbReference type="EMBL" id="GAT50662.1"/>
    </source>
</evidence>
<protein>
    <recommendedName>
        <fullName evidence="3">F-box domain-containing protein</fullName>
    </recommendedName>
</protein>
<accession>A0ABQ0LJH1</accession>
<dbReference type="EMBL" id="DF846574">
    <property type="protein sequence ID" value="GAT50662.1"/>
    <property type="molecule type" value="Genomic_DNA"/>
</dbReference>
<organism evidence="1 2">
    <name type="scientific">Mycena chlorophos</name>
    <name type="common">Agaric fungus</name>
    <name type="synonym">Agaricus chlorophos</name>
    <dbReference type="NCBI Taxonomy" id="658473"/>
    <lineage>
        <taxon>Eukaryota</taxon>
        <taxon>Fungi</taxon>
        <taxon>Dikarya</taxon>
        <taxon>Basidiomycota</taxon>
        <taxon>Agaricomycotina</taxon>
        <taxon>Agaricomycetes</taxon>
        <taxon>Agaricomycetidae</taxon>
        <taxon>Agaricales</taxon>
        <taxon>Marasmiineae</taxon>
        <taxon>Mycenaceae</taxon>
        <taxon>Mycena</taxon>
    </lineage>
</organism>
<evidence type="ECO:0008006" key="3">
    <source>
        <dbReference type="Google" id="ProtNLM"/>
    </source>
</evidence>
<name>A0ABQ0LJH1_MYCCL</name>
<evidence type="ECO:0000313" key="2">
    <source>
        <dbReference type="Proteomes" id="UP000815677"/>
    </source>
</evidence>